<reference evidence="5" key="1">
    <citation type="journal article" date="2019" name="Int. J. Syst. Evol. Microbiol.">
        <title>The Global Catalogue of Microorganisms (GCM) 10K type strain sequencing project: providing services to taxonomists for standard genome sequencing and annotation.</title>
        <authorList>
            <consortium name="The Broad Institute Genomics Platform"/>
            <consortium name="The Broad Institute Genome Sequencing Center for Infectious Disease"/>
            <person name="Wu L."/>
            <person name="Ma J."/>
        </authorList>
    </citation>
    <scope>NUCLEOTIDE SEQUENCE [LARGE SCALE GENOMIC DNA]</scope>
    <source>
        <strain evidence="5">JCM 15608</strain>
    </source>
</reference>
<dbReference type="Gene3D" id="2.40.50.580">
    <property type="match status" value="1"/>
</dbReference>
<dbReference type="InterPro" id="IPR005224">
    <property type="entry name" value="SfsA"/>
</dbReference>
<keyword evidence="5" id="KW-1185">Reference proteome</keyword>
<feature type="domain" description="Sugar fermentation stimulation protein C-terminal" evidence="2">
    <location>
        <begin position="44"/>
        <end position="182"/>
    </location>
</feature>
<dbReference type="HAMAP" id="MF_00095">
    <property type="entry name" value="SfsA"/>
    <property type="match status" value="1"/>
</dbReference>
<evidence type="ECO:0000313" key="5">
    <source>
        <dbReference type="Proteomes" id="UP001500021"/>
    </source>
</evidence>
<evidence type="ECO:0000256" key="1">
    <source>
        <dbReference type="HAMAP-Rule" id="MF_00095"/>
    </source>
</evidence>
<gene>
    <name evidence="1 4" type="primary">sfsA</name>
    <name evidence="4" type="ORF">GCM10009111_02420</name>
</gene>
<organism evidence="4 5">
    <name type="scientific">Colwellia asteriadis</name>
    <dbReference type="NCBI Taxonomy" id="517723"/>
    <lineage>
        <taxon>Bacteria</taxon>
        <taxon>Pseudomonadati</taxon>
        <taxon>Pseudomonadota</taxon>
        <taxon>Gammaproteobacteria</taxon>
        <taxon>Alteromonadales</taxon>
        <taxon>Colwelliaceae</taxon>
        <taxon>Colwellia</taxon>
    </lineage>
</organism>
<dbReference type="CDD" id="cd22359">
    <property type="entry name" value="SfsA-like_bacterial"/>
    <property type="match status" value="1"/>
</dbReference>
<proteinExistence type="inferred from homology"/>
<protein>
    <recommendedName>
        <fullName evidence="1">Sugar fermentation stimulation protein homolog</fullName>
    </recommendedName>
</protein>
<dbReference type="InterPro" id="IPR040452">
    <property type="entry name" value="SfsA_C"/>
</dbReference>
<dbReference type="PANTHER" id="PTHR30545">
    <property type="entry name" value="SUGAR FERMENTATION STIMULATION PROTEIN A"/>
    <property type="match status" value="1"/>
</dbReference>
<dbReference type="InterPro" id="IPR041465">
    <property type="entry name" value="SfsA_N"/>
</dbReference>
<dbReference type="Gene3D" id="3.40.1350.60">
    <property type="match status" value="1"/>
</dbReference>
<name>A0ABP3WCN6_9GAMM</name>
<evidence type="ECO:0000259" key="3">
    <source>
        <dbReference type="Pfam" id="PF17746"/>
    </source>
</evidence>
<comment type="similarity">
    <text evidence="1">Belongs to the SfsA family.</text>
</comment>
<dbReference type="PANTHER" id="PTHR30545:SF2">
    <property type="entry name" value="SUGAR FERMENTATION STIMULATION PROTEIN A"/>
    <property type="match status" value="1"/>
</dbReference>
<dbReference type="NCBIfam" id="TIGR00230">
    <property type="entry name" value="sfsA"/>
    <property type="match status" value="1"/>
</dbReference>
<dbReference type="Pfam" id="PF17746">
    <property type="entry name" value="SfsA_N"/>
    <property type="match status" value="1"/>
</dbReference>
<evidence type="ECO:0000313" key="4">
    <source>
        <dbReference type="EMBL" id="GAA0810835.1"/>
    </source>
</evidence>
<comment type="caution">
    <text evidence="4">The sequence shown here is derived from an EMBL/GenBank/DDBJ whole genome shotgun (WGS) entry which is preliminary data.</text>
</comment>
<dbReference type="Pfam" id="PF03749">
    <property type="entry name" value="SfsA"/>
    <property type="match status" value="1"/>
</dbReference>
<sequence length="208" mass="23573">MTGCATPNDTIWYSTSDNPKRKYPFSWEITQNKNNHYICINTLRANQLVEEAINNKVITEVADYGQLQREVKYGSENSRIDFLLTADNKPKVYIEVKSVTLLTDQQGYFPDAVTSRGQKHLRELIEMTEQGHRAILLFAVLHSGINSVSPAEHIDEKYTALLKQAMAAGVEVIAYKAKFTENDAKFTVILQNKVPLIIEKEPIKIDLA</sequence>
<feature type="domain" description="SfsA N-terminal OB" evidence="3">
    <location>
        <begin position="1"/>
        <end position="40"/>
    </location>
</feature>
<evidence type="ECO:0000259" key="2">
    <source>
        <dbReference type="Pfam" id="PF03749"/>
    </source>
</evidence>
<accession>A0ABP3WCN6</accession>
<dbReference type="EMBL" id="BAAAFA010000001">
    <property type="protein sequence ID" value="GAA0810835.1"/>
    <property type="molecule type" value="Genomic_DNA"/>
</dbReference>
<dbReference type="Proteomes" id="UP001500021">
    <property type="component" value="Unassembled WGS sequence"/>
</dbReference>